<accession>A0A1M7GFH6</accession>
<dbReference type="AlphaFoldDB" id="A0A1M7GFH6"/>
<keyword evidence="2" id="KW-1185">Reference proteome</keyword>
<evidence type="ECO:0000313" key="1">
    <source>
        <dbReference type="EMBL" id="SHM15122.1"/>
    </source>
</evidence>
<name>A0A1M7GFH6_9FLAO</name>
<dbReference type="STRING" id="29534.SAMN05444366_2535"/>
<proteinExistence type="predicted"/>
<reference evidence="2" key="1">
    <citation type="submission" date="2016-11" db="EMBL/GenBank/DDBJ databases">
        <authorList>
            <person name="Varghese N."/>
            <person name="Submissions S."/>
        </authorList>
    </citation>
    <scope>NUCLEOTIDE SEQUENCE [LARGE SCALE GENOMIC DNA]</scope>
    <source>
        <strain evidence="2">DSM 1811</strain>
    </source>
</reference>
<evidence type="ECO:0000313" key="2">
    <source>
        <dbReference type="Proteomes" id="UP000184121"/>
    </source>
</evidence>
<organism evidence="1 2">
    <name type="scientific">Flavobacterium saccharophilum</name>
    <dbReference type="NCBI Taxonomy" id="29534"/>
    <lineage>
        <taxon>Bacteria</taxon>
        <taxon>Pseudomonadati</taxon>
        <taxon>Bacteroidota</taxon>
        <taxon>Flavobacteriia</taxon>
        <taxon>Flavobacteriales</taxon>
        <taxon>Flavobacteriaceae</taxon>
        <taxon>Flavobacterium</taxon>
    </lineage>
</organism>
<dbReference type="EMBL" id="FRBY01000003">
    <property type="protein sequence ID" value="SHM15122.1"/>
    <property type="molecule type" value="Genomic_DNA"/>
</dbReference>
<protein>
    <submittedName>
        <fullName evidence="1">Abi-like protein</fullName>
    </submittedName>
</protein>
<gene>
    <name evidence="1" type="ORF">SAMN05444366_2535</name>
</gene>
<dbReference type="Proteomes" id="UP000184121">
    <property type="component" value="Unassembled WGS sequence"/>
</dbReference>
<sequence>MRFQKVQLYFSPSRIERYQIATGYISTKSVKLYKANLKISQSFHPILGILEVILRNKINIILAGYFVDPDWIINQKNGFMIDPSLTYLDHRTRRIVTNDYLKTSVEKSENRFRRIRIPVTSGKIIADQTLGFWTNLFELSHYRILRGRPIQIFNHLPSGIGRIQVCDRLNKIREFRNRINHNEPICFNGNNIDFSYVEDVYNSITQIINWIDPELINWIKDMDSVMIKINNAKRI</sequence>
<dbReference type="RefSeq" id="WP_072972861.1">
    <property type="nucleotide sequence ID" value="NZ_FRBY01000003.1"/>
</dbReference>
<dbReference type="OrthoDB" id="9813050at2"/>